<feature type="region of interest" description="Disordered" evidence="1">
    <location>
        <begin position="163"/>
        <end position="184"/>
    </location>
</feature>
<name>A0A0L0VXD8_9BASI</name>
<feature type="region of interest" description="Disordered" evidence="1">
    <location>
        <begin position="1"/>
        <end position="53"/>
    </location>
</feature>
<sequence>MASRKRRTSNHSSASSIPEPRPKKRTGKLADSDDEDDPPATEATDPDDTQSSKAQYLTNEQELGELFYWKQDFMNSTLTPTYPLQYLAKALRVHKNAVSATYAYFKPPQLPNQLNKYKHRMLAYLCIKCGGLISRSAYNSSPSNLSKHVAGCLKKQQDTEENQKLGLMGVSGTGDVNPRETRLT</sequence>
<dbReference type="EMBL" id="AJIL01000015">
    <property type="protein sequence ID" value="KNF03931.1"/>
    <property type="molecule type" value="Genomic_DNA"/>
</dbReference>
<evidence type="ECO:0008006" key="4">
    <source>
        <dbReference type="Google" id="ProtNLM"/>
    </source>
</evidence>
<dbReference type="AlphaFoldDB" id="A0A0L0VXD8"/>
<keyword evidence="3" id="KW-1185">Reference proteome</keyword>
<dbReference type="Proteomes" id="UP000054564">
    <property type="component" value="Unassembled WGS sequence"/>
</dbReference>
<feature type="compositionally biased region" description="Acidic residues" evidence="1">
    <location>
        <begin position="32"/>
        <end position="48"/>
    </location>
</feature>
<accession>A0A0L0VXD8</accession>
<gene>
    <name evidence="2" type="ORF">PSTG_03018</name>
</gene>
<reference evidence="3" key="1">
    <citation type="submission" date="2014-03" db="EMBL/GenBank/DDBJ databases">
        <title>The Genome Sequence of Puccinia striiformis f. sp. tritici PST-78.</title>
        <authorList>
            <consortium name="The Broad Institute Genome Sequencing Platform"/>
            <person name="Cuomo C."/>
            <person name="Hulbert S."/>
            <person name="Chen X."/>
            <person name="Walker B."/>
            <person name="Young S.K."/>
            <person name="Zeng Q."/>
            <person name="Gargeya S."/>
            <person name="Fitzgerald M."/>
            <person name="Haas B."/>
            <person name="Abouelleil A."/>
            <person name="Alvarado L."/>
            <person name="Arachchi H.M."/>
            <person name="Berlin A.M."/>
            <person name="Chapman S.B."/>
            <person name="Goldberg J."/>
            <person name="Griggs A."/>
            <person name="Gujja S."/>
            <person name="Hansen M."/>
            <person name="Howarth C."/>
            <person name="Imamovic A."/>
            <person name="Larimer J."/>
            <person name="McCowan C."/>
            <person name="Montmayeur A."/>
            <person name="Murphy C."/>
            <person name="Neiman D."/>
            <person name="Pearson M."/>
            <person name="Priest M."/>
            <person name="Roberts A."/>
            <person name="Saif S."/>
            <person name="Shea T."/>
            <person name="Sisk P."/>
            <person name="Sykes S."/>
            <person name="Wortman J."/>
            <person name="Nusbaum C."/>
            <person name="Birren B."/>
        </authorList>
    </citation>
    <scope>NUCLEOTIDE SEQUENCE [LARGE SCALE GENOMIC DNA]</scope>
    <source>
        <strain evidence="3">race PST-78</strain>
    </source>
</reference>
<protein>
    <recommendedName>
        <fullName evidence="4">BED-type domain-containing protein</fullName>
    </recommendedName>
</protein>
<organism evidence="2 3">
    <name type="scientific">Puccinia striiformis f. sp. tritici PST-78</name>
    <dbReference type="NCBI Taxonomy" id="1165861"/>
    <lineage>
        <taxon>Eukaryota</taxon>
        <taxon>Fungi</taxon>
        <taxon>Dikarya</taxon>
        <taxon>Basidiomycota</taxon>
        <taxon>Pucciniomycotina</taxon>
        <taxon>Pucciniomycetes</taxon>
        <taxon>Pucciniales</taxon>
        <taxon>Pucciniaceae</taxon>
        <taxon>Puccinia</taxon>
    </lineage>
</organism>
<evidence type="ECO:0000313" key="2">
    <source>
        <dbReference type="EMBL" id="KNF03931.1"/>
    </source>
</evidence>
<proteinExistence type="predicted"/>
<evidence type="ECO:0000256" key="1">
    <source>
        <dbReference type="SAM" id="MobiDB-lite"/>
    </source>
</evidence>
<evidence type="ECO:0000313" key="3">
    <source>
        <dbReference type="Proteomes" id="UP000054564"/>
    </source>
</evidence>
<comment type="caution">
    <text evidence="2">The sequence shown here is derived from an EMBL/GenBank/DDBJ whole genome shotgun (WGS) entry which is preliminary data.</text>
</comment>